<dbReference type="SUPFAM" id="SSF53187">
    <property type="entry name" value="Zn-dependent exopeptidases"/>
    <property type="match status" value="1"/>
</dbReference>
<dbReference type="PANTHER" id="PTHR11014:SF63">
    <property type="entry name" value="METALLOPEPTIDASE, PUTATIVE (AFU_ORTHOLOGUE AFUA_6G09600)-RELATED"/>
    <property type="match status" value="1"/>
</dbReference>
<sequence>MAMVEAELMEEVAAWRRAIHADPEFGFEVQDTAAFVAGKLRSFGVDVTEGVGGTGVVGVLRKGNGPLRIGLRADMDALQITEQNVFDHVSRRPGYMHACGHDGHTAMLLGAARILAREVDFDGIVTFVFQPAEEHGRGAGAMIDDGLFERFDIDEIYAVHNYPEWPLGTLATRAGPAKASEDNFEIRLVGKGGHAARPHMLNEALVAGCQLVVALQTIVSRRADPLEHAVLSVTEFVTDGIRNVLPGNVTIRGDVRSFTPKTQELVEGQIRQISAGIAATFGLTESVDYSHEFAATTNSPAETERAYAAARAVRGMTLVADCPPVMASDDFGLMLQHRPGNYAFLGNGTDSYPLHNPLYDFNDRAIPFGVGYFVELVRQFSAG</sequence>
<dbReference type="Gene3D" id="3.40.630.10">
    <property type="entry name" value="Zn peptidases"/>
    <property type="match status" value="1"/>
</dbReference>
<dbReference type="InterPro" id="IPR036264">
    <property type="entry name" value="Bact_exopeptidase_dim_dom"/>
</dbReference>
<comment type="caution">
    <text evidence="2">The sequence shown here is derived from an EMBL/GenBank/DDBJ whole genome shotgun (WGS) entry which is preliminary data.</text>
</comment>
<evidence type="ECO:0000313" key="2">
    <source>
        <dbReference type="EMBL" id="MDT9598495.1"/>
    </source>
</evidence>
<dbReference type="RefSeq" id="WP_315724550.1">
    <property type="nucleotide sequence ID" value="NZ_JAVUPU010000002.1"/>
</dbReference>
<dbReference type="InterPro" id="IPR017439">
    <property type="entry name" value="Amidohydrolase"/>
</dbReference>
<evidence type="ECO:0000313" key="3">
    <source>
        <dbReference type="Proteomes" id="UP001259572"/>
    </source>
</evidence>
<name>A0ABU3Q6D8_9SPHN</name>
<dbReference type="InterPro" id="IPR002933">
    <property type="entry name" value="Peptidase_M20"/>
</dbReference>
<reference evidence="2 3" key="1">
    <citation type="submission" date="2023-05" db="EMBL/GenBank/DDBJ databases">
        <authorList>
            <person name="Guo Y."/>
        </authorList>
    </citation>
    <scope>NUCLEOTIDE SEQUENCE [LARGE SCALE GENOMIC DNA]</scope>
    <source>
        <strain evidence="2 3">GR2756</strain>
    </source>
</reference>
<gene>
    <name evidence="2" type="ORF">RQX22_05980</name>
</gene>
<dbReference type="Gene3D" id="3.30.70.360">
    <property type="match status" value="1"/>
</dbReference>
<organism evidence="2 3">
    <name type="scientific">Sphingosinicella rhizophila</name>
    <dbReference type="NCBI Taxonomy" id="3050082"/>
    <lineage>
        <taxon>Bacteria</taxon>
        <taxon>Pseudomonadati</taxon>
        <taxon>Pseudomonadota</taxon>
        <taxon>Alphaproteobacteria</taxon>
        <taxon>Sphingomonadales</taxon>
        <taxon>Sphingosinicellaceae</taxon>
        <taxon>Sphingosinicella</taxon>
    </lineage>
</organism>
<keyword evidence="1" id="KW-0378">Hydrolase</keyword>
<dbReference type="NCBIfam" id="TIGR01891">
    <property type="entry name" value="amidohydrolases"/>
    <property type="match status" value="1"/>
</dbReference>
<protein>
    <submittedName>
        <fullName evidence="2">Amidohydrolase</fullName>
    </submittedName>
</protein>
<keyword evidence="3" id="KW-1185">Reference proteome</keyword>
<dbReference type="Pfam" id="PF01546">
    <property type="entry name" value="Peptidase_M20"/>
    <property type="match status" value="1"/>
</dbReference>
<dbReference type="SUPFAM" id="SSF55031">
    <property type="entry name" value="Bacterial exopeptidase dimerisation domain"/>
    <property type="match status" value="1"/>
</dbReference>
<dbReference type="EMBL" id="JAVUPU010000002">
    <property type="protein sequence ID" value="MDT9598495.1"/>
    <property type="molecule type" value="Genomic_DNA"/>
</dbReference>
<evidence type="ECO:0000256" key="1">
    <source>
        <dbReference type="ARBA" id="ARBA00022801"/>
    </source>
</evidence>
<proteinExistence type="predicted"/>
<dbReference type="PIRSF" id="PIRSF005962">
    <property type="entry name" value="Pept_M20D_amidohydro"/>
    <property type="match status" value="1"/>
</dbReference>
<dbReference type="PANTHER" id="PTHR11014">
    <property type="entry name" value="PEPTIDASE M20 FAMILY MEMBER"/>
    <property type="match status" value="1"/>
</dbReference>
<dbReference type="Proteomes" id="UP001259572">
    <property type="component" value="Unassembled WGS sequence"/>
</dbReference>
<accession>A0ABU3Q6D8</accession>